<dbReference type="EMBL" id="NBNE01002290">
    <property type="protein sequence ID" value="OWZ10899.1"/>
    <property type="molecule type" value="Genomic_DNA"/>
</dbReference>
<evidence type="ECO:0000313" key="1">
    <source>
        <dbReference type="EMBL" id="OWZ10899.1"/>
    </source>
</evidence>
<protein>
    <submittedName>
        <fullName evidence="1">Uncharacterized protein</fullName>
    </submittedName>
</protein>
<dbReference type="AlphaFoldDB" id="A0A225W110"/>
<keyword evidence="2" id="KW-1185">Reference proteome</keyword>
<accession>A0A225W110</accession>
<name>A0A225W110_9STRA</name>
<organism evidence="1 2">
    <name type="scientific">Phytophthora megakarya</name>
    <dbReference type="NCBI Taxonomy" id="4795"/>
    <lineage>
        <taxon>Eukaryota</taxon>
        <taxon>Sar</taxon>
        <taxon>Stramenopiles</taxon>
        <taxon>Oomycota</taxon>
        <taxon>Peronosporomycetes</taxon>
        <taxon>Peronosporales</taxon>
        <taxon>Peronosporaceae</taxon>
        <taxon>Phytophthora</taxon>
    </lineage>
</organism>
<comment type="caution">
    <text evidence="1">The sequence shown here is derived from an EMBL/GenBank/DDBJ whole genome shotgun (WGS) entry which is preliminary data.</text>
</comment>
<proteinExistence type="predicted"/>
<gene>
    <name evidence="1" type="ORF">PHMEG_00016160</name>
</gene>
<sequence length="111" mass="12049">MILVWKSVIAGEGPLCGIQTDESGWVIVQPSPTGSGTTMQVCVKQVPLHLNCPTGQAAAQQFDELLQSVVQKNSHEITTGAEALLLEDAVTEIDVIARKRKRARRAKQLSR</sequence>
<dbReference type="Proteomes" id="UP000198211">
    <property type="component" value="Unassembled WGS sequence"/>
</dbReference>
<reference evidence="2" key="1">
    <citation type="submission" date="2017-03" db="EMBL/GenBank/DDBJ databases">
        <title>Phytopthora megakarya and P. palmivora, two closely related causual agents of cacao black pod achieved similar genome size and gene model numbers by different mechanisms.</title>
        <authorList>
            <person name="Ali S."/>
            <person name="Shao J."/>
            <person name="Larry D.J."/>
            <person name="Kronmiller B."/>
            <person name="Shen D."/>
            <person name="Strem M.D."/>
            <person name="Melnick R.L."/>
            <person name="Guiltinan M.J."/>
            <person name="Tyler B.M."/>
            <person name="Meinhardt L.W."/>
            <person name="Bailey B.A."/>
        </authorList>
    </citation>
    <scope>NUCLEOTIDE SEQUENCE [LARGE SCALE GENOMIC DNA]</scope>
    <source>
        <strain evidence="2">zdho120</strain>
    </source>
</reference>
<evidence type="ECO:0000313" key="2">
    <source>
        <dbReference type="Proteomes" id="UP000198211"/>
    </source>
</evidence>